<proteinExistence type="predicted"/>
<comment type="caution">
    <text evidence="1">The sequence shown here is derived from an EMBL/GenBank/DDBJ whole genome shotgun (WGS) entry which is preliminary data.</text>
</comment>
<evidence type="ECO:0000313" key="2">
    <source>
        <dbReference type="Proteomes" id="UP000663874"/>
    </source>
</evidence>
<dbReference type="AlphaFoldDB" id="A0A820HDD0"/>
<dbReference type="Proteomes" id="UP000663874">
    <property type="component" value="Unassembled WGS sequence"/>
</dbReference>
<sequence length="173" mass="20643">CRVCTAQEKQDFLQYTFDAFPNGSPLVERELISCIRLILNIVRTQCVVLSGHILCKLIQFTLGILRTTNIDLRRETCQLCASKLEAFYNFRPLMKREDRQYTNDGNIILTQTELDYYRQFLTLMEYQTSLIHELSRKPDQTLQRIFVLELHDLLIRSLTRTVYFYQPFIDFIW</sequence>
<feature type="non-terminal residue" evidence="1">
    <location>
        <position position="1"/>
    </location>
</feature>
<protein>
    <submittedName>
        <fullName evidence="1">Uncharacterized protein</fullName>
    </submittedName>
</protein>
<evidence type="ECO:0000313" key="1">
    <source>
        <dbReference type="EMBL" id="CAF4291543.1"/>
    </source>
</evidence>
<accession>A0A820HDD0</accession>
<organism evidence="1 2">
    <name type="scientific">Rotaria sordida</name>
    <dbReference type="NCBI Taxonomy" id="392033"/>
    <lineage>
        <taxon>Eukaryota</taxon>
        <taxon>Metazoa</taxon>
        <taxon>Spiralia</taxon>
        <taxon>Gnathifera</taxon>
        <taxon>Rotifera</taxon>
        <taxon>Eurotatoria</taxon>
        <taxon>Bdelloidea</taxon>
        <taxon>Philodinida</taxon>
        <taxon>Philodinidae</taxon>
        <taxon>Rotaria</taxon>
    </lineage>
</organism>
<gene>
    <name evidence="1" type="ORF">FNK824_LOCUS40289</name>
</gene>
<reference evidence="1" key="1">
    <citation type="submission" date="2021-02" db="EMBL/GenBank/DDBJ databases">
        <authorList>
            <person name="Nowell W R."/>
        </authorList>
    </citation>
    <scope>NUCLEOTIDE SEQUENCE</scope>
</reference>
<dbReference type="EMBL" id="CAJOBE010031059">
    <property type="protein sequence ID" value="CAF4291543.1"/>
    <property type="molecule type" value="Genomic_DNA"/>
</dbReference>
<name>A0A820HDD0_9BILA</name>